<dbReference type="GO" id="GO:0006508">
    <property type="term" value="P:proteolysis"/>
    <property type="evidence" value="ECO:0007669"/>
    <property type="project" value="InterPro"/>
</dbReference>
<dbReference type="GO" id="GO:0004222">
    <property type="term" value="F:metalloendopeptidase activity"/>
    <property type="evidence" value="ECO:0007669"/>
    <property type="project" value="InterPro"/>
</dbReference>
<dbReference type="PROSITE" id="PS51885">
    <property type="entry name" value="NEPRILYSIN"/>
    <property type="match status" value="1"/>
</dbReference>
<dbReference type="InterPro" id="IPR024079">
    <property type="entry name" value="MetalloPept_cat_dom_sf"/>
</dbReference>
<accession>A0A3P6T6Y5</accession>
<proteinExistence type="predicted"/>
<dbReference type="EMBL" id="UYRV01024280">
    <property type="protein sequence ID" value="VDK75200.1"/>
    <property type="molecule type" value="Genomic_DNA"/>
</dbReference>
<dbReference type="Gene3D" id="3.40.390.10">
    <property type="entry name" value="Collagenase (Catalytic Domain)"/>
    <property type="match status" value="1"/>
</dbReference>
<protein>
    <submittedName>
        <fullName evidence="1">Uncharacterized protein</fullName>
    </submittedName>
</protein>
<sequence>MYVKNEFDEYASHKTKKMLRLIAYPDFILNERKLDEFYKGLELNEYDSYGEVLEKVAVWNIKAVFERLTKPLDRTDYNFNSAAVNAYYDTLNSISKPQNEQLH</sequence>
<reference evidence="1 2" key="1">
    <citation type="submission" date="2018-11" db="EMBL/GenBank/DDBJ databases">
        <authorList>
            <consortium name="Pathogen Informatics"/>
        </authorList>
    </citation>
    <scope>NUCLEOTIDE SEQUENCE [LARGE SCALE GENOMIC DNA]</scope>
</reference>
<dbReference type="Proteomes" id="UP000271889">
    <property type="component" value="Unassembled WGS sequence"/>
</dbReference>
<evidence type="ECO:0000313" key="1">
    <source>
        <dbReference type="EMBL" id="VDK75200.1"/>
    </source>
</evidence>
<dbReference type="InterPro" id="IPR000718">
    <property type="entry name" value="Peptidase_M13"/>
</dbReference>
<gene>
    <name evidence="1" type="ORF">CGOC_LOCUS7114</name>
</gene>
<dbReference type="SUPFAM" id="SSF55486">
    <property type="entry name" value="Metalloproteases ('zincins'), catalytic domain"/>
    <property type="match status" value="1"/>
</dbReference>
<dbReference type="InterPro" id="IPR042089">
    <property type="entry name" value="Peptidase_M13_dom_2"/>
</dbReference>
<dbReference type="Gene3D" id="1.10.1380.10">
    <property type="entry name" value="Neutral endopeptidase , domain2"/>
    <property type="match status" value="1"/>
</dbReference>
<dbReference type="AlphaFoldDB" id="A0A3P6T6Y5"/>
<dbReference type="OrthoDB" id="6475849at2759"/>
<organism evidence="1 2">
    <name type="scientific">Cylicostephanus goldi</name>
    <name type="common">Nematode worm</name>
    <dbReference type="NCBI Taxonomy" id="71465"/>
    <lineage>
        <taxon>Eukaryota</taxon>
        <taxon>Metazoa</taxon>
        <taxon>Ecdysozoa</taxon>
        <taxon>Nematoda</taxon>
        <taxon>Chromadorea</taxon>
        <taxon>Rhabditida</taxon>
        <taxon>Rhabditina</taxon>
        <taxon>Rhabditomorpha</taxon>
        <taxon>Strongyloidea</taxon>
        <taxon>Strongylidae</taxon>
        <taxon>Cylicostephanus</taxon>
    </lineage>
</organism>
<evidence type="ECO:0000313" key="2">
    <source>
        <dbReference type="Proteomes" id="UP000271889"/>
    </source>
</evidence>
<keyword evidence="2" id="KW-1185">Reference proteome</keyword>
<name>A0A3P6T6Y5_CYLGO</name>